<protein>
    <submittedName>
        <fullName evidence="1">Uncharacterized protein</fullName>
    </submittedName>
</protein>
<dbReference type="KEGG" id="ego:BBD34_04855"/>
<evidence type="ECO:0000313" key="1">
    <source>
        <dbReference type="EMBL" id="OPB73633.1"/>
    </source>
</evidence>
<name>A0AAJ3NAP8_9FLAO</name>
<dbReference type="EMBL" id="MAIC01000016">
    <property type="protein sequence ID" value="OPB73633.1"/>
    <property type="molecule type" value="Genomic_DNA"/>
</dbReference>
<accession>A0AAJ3NAP8</accession>
<proteinExistence type="predicted"/>
<evidence type="ECO:0000313" key="2">
    <source>
        <dbReference type="Proteomes" id="UP000190816"/>
    </source>
</evidence>
<dbReference type="Proteomes" id="UP000190816">
    <property type="component" value="Unassembled WGS sequence"/>
</dbReference>
<gene>
    <name evidence="1" type="ORF">BAY32_11365</name>
</gene>
<comment type="caution">
    <text evidence="1">The sequence shown here is derived from an EMBL/GenBank/DDBJ whole genome shotgun (WGS) entry which is preliminary data.</text>
</comment>
<sequence>MIQILPVYVPGYLVPFLIKEMDGVSVMQNTEQFTNIKIEKNSIIGMFLRRNIKPSYKIKNYQMVIYSKKIGPQNAFSIDLLEYQNSVEFRVDLTFEELDKFYKFLSHLFTISFFTFVKGYLKARKDDGKSYGILMEAIRAIIDEYDLLEYSFSESQLKELYYSQYRNGCCSGLHKNLPFPKNFL</sequence>
<dbReference type="RefSeq" id="WP_078402586.1">
    <property type="nucleotide sequence ID" value="NZ_CP016377.1"/>
</dbReference>
<dbReference type="AlphaFoldDB" id="A0AAJ3NAP8"/>
<reference evidence="1 2" key="1">
    <citation type="submission" date="2016-06" db="EMBL/GenBank/DDBJ databases">
        <authorList>
            <person name="Nicholson A.C."/>
        </authorList>
    </citation>
    <scope>NUCLEOTIDE SEQUENCE [LARGE SCALE GENOMIC DNA]</scope>
    <source>
        <strain evidence="1 2">G4123</strain>
    </source>
</reference>
<organism evidence="1 2">
    <name type="scientific">Elizabethkingia ursingii</name>
    <dbReference type="NCBI Taxonomy" id="1756150"/>
    <lineage>
        <taxon>Bacteria</taxon>
        <taxon>Pseudomonadati</taxon>
        <taxon>Bacteroidota</taxon>
        <taxon>Flavobacteriia</taxon>
        <taxon>Flavobacteriales</taxon>
        <taxon>Weeksellaceae</taxon>
        <taxon>Elizabethkingia</taxon>
    </lineage>
</organism>